<feature type="domain" description="YrdC-like" evidence="12">
    <location>
        <begin position="6"/>
        <end position="173"/>
    </location>
</feature>
<dbReference type="GO" id="GO:0003725">
    <property type="term" value="F:double-stranded RNA binding"/>
    <property type="evidence" value="ECO:0007669"/>
    <property type="project" value="InterPro"/>
</dbReference>
<dbReference type="PANTHER" id="PTHR17490">
    <property type="entry name" value="SUA5"/>
    <property type="match status" value="1"/>
</dbReference>
<proteinExistence type="inferred from homology"/>
<evidence type="ECO:0000256" key="8">
    <source>
        <dbReference type="ARBA" id="ARBA00022741"/>
    </source>
</evidence>
<dbReference type="AlphaFoldDB" id="A0A478FQK3"/>
<evidence type="ECO:0000256" key="4">
    <source>
        <dbReference type="ARBA" id="ARBA00022490"/>
    </source>
</evidence>
<dbReference type="GO" id="GO:0005737">
    <property type="term" value="C:cytoplasm"/>
    <property type="evidence" value="ECO:0007669"/>
    <property type="project" value="UniProtKB-SubCell"/>
</dbReference>
<comment type="similarity">
    <text evidence="2">Belongs to the SUA5 family.</text>
</comment>
<evidence type="ECO:0000256" key="7">
    <source>
        <dbReference type="ARBA" id="ARBA00022695"/>
    </source>
</evidence>
<keyword evidence="5" id="KW-0808">Transferase</keyword>
<dbReference type="InterPro" id="IPR006070">
    <property type="entry name" value="Sua5-like_dom"/>
</dbReference>
<dbReference type="EMBL" id="BIMN01000001">
    <property type="protein sequence ID" value="GCE63204.1"/>
    <property type="molecule type" value="Genomic_DNA"/>
</dbReference>
<dbReference type="SUPFAM" id="SSF55821">
    <property type="entry name" value="YrdC/RibB"/>
    <property type="match status" value="1"/>
</dbReference>
<dbReference type="Gene3D" id="3.90.870.10">
    <property type="entry name" value="DHBP synthase"/>
    <property type="match status" value="1"/>
</dbReference>
<evidence type="ECO:0000313" key="13">
    <source>
        <dbReference type="EMBL" id="GCE63204.1"/>
    </source>
</evidence>
<evidence type="ECO:0000256" key="10">
    <source>
        <dbReference type="ARBA" id="ARBA00029774"/>
    </source>
</evidence>
<evidence type="ECO:0000256" key="6">
    <source>
        <dbReference type="ARBA" id="ARBA00022694"/>
    </source>
</evidence>
<keyword evidence="6" id="KW-0819">tRNA processing</keyword>
<evidence type="ECO:0000256" key="11">
    <source>
        <dbReference type="ARBA" id="ARBA00048366"/>
    </source>
</evidence>
<keyword evidence="9" id="KW-0067">ATP-binding</keyword>
<evidence type="ECO:0000259" key="12">
    <source>
        <dbReference type="PROSITE" id="PS51163"/>
    </source>
</evidence>
<dbReference type="GO" id="GO:0061710">
    <property type="term" value="F:L-threonylcarbamoyladenylate synthase"/>
    <property type="evidence" value="ECO:0007669"/>
    <property type="project" value="UniProtKB-EC"/>
</dbReference>
<reference evidence="13 14" key="1">
    <citation type="submission" date="2019-01" db="EMBL/GenBank/DDBJ databases">
        <title>Draft genome sequences of Candidatus Mycoplasma haemohominis SWG34-3 identified from a patient with pyrexia, anemia and liver dysfunction.</title>
        <authorList>
            <person name="Sekizuka T."/>
            <person name="Hattori N."/>
            <person name="Katano H."/>
            <person name="Takuma T."/>
            <person name="Ito T."/>
            <person name="Arai N."/>
            <person name="Yanai R."/>
            <person name="Ishii S."/>
            <person name="Miura Y."/>
            <person name="Tokunaga T."/>
            <person name="Watanabe H."/>
            <person name="Nomura N."/>
            <person name="Eguchi J."/>
            <person name="Arai T."/>
            <person name="Hasegawa H."/>
            <person name="Nakamaki T."/>
            <person name="Wakita T."/>
            <person name="Niki Y."/>
            <person name="Kuroda M."/>
        </authorList>
    </citation>
    <scope>NUCLEOTIDE SEQUENCE [LARGE SCALE GENOMIC DNA]</scope>
    <source>
        <strain evidence="13">SWG34-3</strain>
    </source>
</reference>
<keyword evidence="4" id="KW-0963">Cytoplasm</keyword>
<comment type="caution">
    <text evidence="13">The sequence shown here is derived from an EMBL/GenBank/DDBJ whole genome shotgun (WGS) entry which is preliminary data.</text>
</comment>
<gene>
    <name evidence="13" type="primary">ywlC</name>
    <name evidence="13" type="ORF">MHSWG343_01820</name>
</gene>
<dbReference type="Proteomes" id="UP000324831">
    <property type="component" value="Unassembled WGS sequence"/>
</dbReference>
<protein>
    <recommendedName>
        <fullName evidence="10">L-threonylcarbamoyladenylate synthase</fullName>
        <ecNumber evidence="3">2.7.7.87</ecNumber>
    </recommendedName>
    <alternativeName>
        <fullName evidence="10">L-threonylcarbamoyladenylate synthase</fullName>
    </alternativeName>
</protein>
<dbReference type="InterPro" id="IPR050156">
    <property type="entry name" value="TC-AMP_synthase_SUA5"/>
</dbReference>
<evidence type="ECO:0000256" key="1">
    <source>
        <dbReference type="ARBA" id="ARBA00004496"/>
    </source>
</evidence>
<keyword evidence="8" id="KW-0547">Nucleotide-binding</keyword>
<evidence type="ECO:0000313" key="14">
    <source>
        <dbReference type="Proteomes" id="UP000324831"/>
    </source>
</evidence>
<dbReference type="PANTHER" id="PTHR17490:SF16">
    <property type="entry name" value="THREONYLCARBAMOYL-AMP SYNTHASE"/>
    <property type="match status" value="1"/>
</dbReference>
<dbReference type="EC" id="2.7.7.87" evidence="3"/>
<organism evidence="13 14">
    <name type="scientific">Candidatus Mycoplasma haematohominis</name>
    <dbReference type="NCBI Taxonomy" id="1494318"/>
    <lineage>
        <taxon>Bacteria</taxon>
        <taxon>Bacillati</taxon>
        <taxon>Mycoplasmatota</taxon>
        <taxon>Mollicutes</taxon>
        <taxon>Mycoplasmataceae</taxon>
        <taxon>Mycoplasma</taxon>
    </lineage>
</organism>
<dbReference type="GO" id="GO:0006450">
    <property type="term" value="P:regulation of translational fidelity"/>
    <property type="evidence" value="ECO:0007669"/>
    <property type="project" value="TreeGrafter"/>
</dbReference>
<evidence type="ECO:0000256" key="5">
    <source>
        <dbReference type="ARBA" id="ARBA00022679"/>
    </source>
</evidence>
<evidence type="ECO:0000256" key="9">
    <source>
        <dbReference type="ARBA" id="ARBA00022840"/>
    </source>
</evidence>
<evidence type="ECO:0000256" key="3">
    <source>
        <dbReference type="ARBA" id="ARBA00012584"/>
    </source>
</evidence>
<name>A0A478FQK3_9MOLU</name>
<dbReference type="GO" id="GO:0005524">
    <property type="term" value="F:ATP binding"/>
    <property type="evidence" value="ECO:0007669"/>
    <property type="project" value="UniProtKB-KW"/>
</dbReference>
<accession>A0A478FQK3</accession>
<dbReference type="InterPro" id="IPR017945">
    <property type="entry name" value="DHBP_synth_RibB-like_a/b_dom"/>
</dbReference>
<dbReference type="PROSITE" id="PS51163">
    <property type="entry name" value="YRDC"/>
    <property type="match status" value="1"/>
</dbReference>
<dbReference type="GO" id="GO:0008033">
    <property type="term" value="P:tRNA processing"/>
    <property type="evidence" value="ECO:0007669"/>
    <property type="project" value="UniProtKB-KW"/>
</dbReference>
<dbReference type="Pfam" id="PF01300">
    <property type="entry name" value="Sua5_yciO_yrdC"/>
    <property type="match status" value="1"/>
</dbReference>
<evidence type="ECO:0000256" key="2">
    <source>
        <dbReference type="ARBA" id="ARBA00007663"/>
    </source>
</evidence>
<comment type="subcellular location">
    <subcellularLocation>
        <location evidence="1">Cytoplasm</location>
    </subcellularLocation>
</comment>
<keyword evidence="7" id="KW-0548">Nucleotidyltransferase</keyword>
<comment type="catalytic activity">
    <reaction evidence="11">
        <text>L-threonine + hydrogencarbonate + ATP = L-threonylcarbamoyladenylate + diphosphate + H2O</text>
        <dbReference type="Rhea" id="RHEA:36407"/>
        <dbReference type="ChEBI" id="CHEBI:15377"/>
        <dbReference type="ChEBI" id="CHEBI:17544"/>
        <dbReference type="ChEBI" id="CHEBI:30616"/>
        <dbReference type="ChEBI" id="CHEBI:33019"/>
        <dbReference type="ChEBI" id="CHEBI:57926"/>
        <dbReference type="ChEBI" id="CHEBI:73682"/>
        <dbReference type="EC" id="2.7.7.87"/>
    </reaction>
</comment>
<sequence length="187" mass="21080">MPLKGESPEKEIANYLLRGKAVITPTDTVYGILAIDENLILQIKKRVHSNKKTVRLINSISQIENSVPQDLSNLLNKYWPGALTVIFKGKGYRMPNSQTLLNAIKIINFPIYASSANITQNPTVQSLKEAKEIFKNSDISIEYIDISEGLKPSQKASTVFNYDTKEILREGEIKYSDISEYVNLTQE</sequence>
<dbReference type="GO" id="GO:0000049">
    <property type="term" value="F:tRNA binding"/>
    <property type="evidence" value="ECO:0007669"/>
    <property type="project" value="TreeGrafter"/>
</dbReference>